<evidence type="ECO:0000313" key="3">
    <source>
        <dbReference type="Proteomes" id="UP001159363"/>
    </source>
</evidence>
<organism evidence="2 3">
    <name type="scientific">Dryococelus australis</name>
    <dbReference type="NCBI Taxonomy" id="614101"/>
    <lineage>
        <taxon>Eukaryota</taxon>
        <taxon>Metazoa</taxon>
        <taxon>Ecdysozoa</taxon>
        <taxon>Arthropoda</taxon>
        <taxon>Hexapoda</taxon>
        <taxon>Insecta</taxon>
        <taxon>Pterygota</taxon>
        <taxon>Neoptera</taxon>
        <taxon>Polyneoptera</taxon>
        <taxon>Phasmatodea</taxon>
        <taxon>Verophasmatodea</taxon>
        <taxon>Anareolatae</taxon>
        <taxon>Phasmatidae</taxon>
        <taxon>Eurycanthinae</taxon>
        <taxon>Dryococelus</taxon>
    </lineage>
</organism>
<dbReference type="EMBL" id="JARBHB010000003">
    <property type="protein sequence ID" value="KAJ8889558.1"/>
    <property type="molecule type" value="Genomic_DNA"/>
</dbReference>
<proteinExistence type="predicted"/>
<evidence type="ECO:0000313" key="2">
    <source>
        <dbReference type="EMBL" id="KAJ8889558.1"/>
    </source>
</evidence>
<accession>A0ABQ9HYU7</accession>
<name>A0ABQ9HYU7_9NEOP</name>
<dbReference type="Proteomes" id="UP001159363">
    <property type="component" value="Chromosome 3"/>
</dbReference>
<protein>
    <submittedName>
        <fullName evidence="2">Uncharacterized protein</fullName>
    </submittedName>
</protein>
<sequence>MVASNVEELEGGQHPRDSRPTGGTSSNAAEVSRALPCCDLLAAARAATVIALHKGQHSVALLANTAPRVTLLGIEPSSRKWEASSLTTTPPRPRECKQTPEEAVLSGEACPVGDIGSKASWFQSWQHYMAFHFTVYHHNIVQARAESSTRWGENGVAPDCNSGEDPRENPPSSGIVRHDSQLRRSGSTRPGIEPVSHWWNASICTLWLRFAQCGGIERKMRNSCQKIEKTFPATILVSPTYVYTGHLSTSRGCRPFWRPAPRWRRRWCIKASRTIGSRVTQQPPKDCVWLCA</sequence>
<feature type="region of interest" description="Disordered" evidence="1">
    <location>
        <begin position="1"/>
        <end position="28"/>
    </location>
</feature>
<feature type="region of interest" description="Disordered" evidence="1">
    <location>
        <begin position="147"/>
        <end position="190"/>
    </location>
</feature>
<comment type="caution">
    <text evidence="2">The sequence shown here is derived from an EMBL/GenBank/DDBJ whole genome shotgun (WGS) entry which is preliminary data.</text>
</comment>
<gene>
    <name evidence="2" type="ORF">PR048_009057</name>
</gene>
<evidence type="ECO:0000256" key="1">
    <source>
        <dbReference type="SAM" id="MobiDB-lite"/>
    </source>
</evidence>
<keyword evidence="3" id="KW-1185">Reference proteome</keyword>
<reference evidence="2 3" key="1">
    <citation type="submission" date="2023-02" db="EMBL/GenBank/DDBJ databases">
        <title>LHISI_Scaffold_Assembly.</title>
        <authorList>
            <person name="Stuart O.P."/>
            <person name="Cleave R."/>
            <person name="Magrath M.J.L."/>
            <person name="Mikheyev A.S."/>
        </authorList>
    </citation>
    <scope>NUCLEOTIDE SEQUENCE [LARGE SCALE GENOMIC DNA]</scope>
    <source>
        <strain evidence="2">Daus_M_001</strain>
        <tissue evidence="2">Leg muscle</tissue>
    </source>
</reference>